<sequence length="133" mass="15502">MYITWFSGSRGKRRYAYFKHSYRENGKVRTATIFLGKTLAEAERRLEDEMVNGFGRGWVLTADEKARLMRQLRELAPPEALEPTPDWRRESAIRAVRRLVERYQARPDIAEPLQKALEAIEANHTDRGNIPTL</sequence>
<organism evidence="1 2">
    <name type="scientific">Desulfofundulus australicus DSM 11792</name>
    <dbReference type="NCBI Taxonomy" id="1121425"/>
    <lineage>
        <taxon>Bacteria</taxon>
        <taxon>Bacillati</taxon>
        <taxon>Bacillota</taxon>
        <taxon>Clostridia</taxon>
        <taxon>Eubacteriales</taxon>
        <taxon>Peptococcaceae</taxon>
        <taxon>Desulfofundulus</taxon>
    </lineage>
</organism>
<proteinExistence type="predicted"/>
<dbReference type="Proteomes" id="UP000184196">
    <property type="component" value="Unassembled WGS sequence"/>
</dbReference>
<keyword evidence="2" id="KW-1185">Reference proteome</keyword>
<gene>
    <name evidence="1" type="ORF">SAMN02745218_02875</name>
</gene>
<dbReference type="OrthoDB" id="9894530at2"/>
<dbReference type="RefSeq" id="WP_073167511.1">
    <property type="nucleotide sequence ID" value="NZ_FQUW01000053.1"/>
</dbReference>
<dbReference type="AlphaFoldDB" id="A0A1M5DNQ9"/>
<name>A0A1M5DNQ9_9FIRM</name>
<accession>A0A1M5DNQ9</accession>
<protein>
    <submittedName>
        <fullName evidence="1">Uncharacterized protein</fullName>
    </submittedName>
</protein>
<reference evidence="2" key="1">
    <citation type="submission" date="2016-11" db="EMBL/GenBank/DDBJ databases">
        <authorList>
            <person name="Varghese N."/>
            <person name="Submissions S."/>
        </authorList>
    </citation>
    <scope>NUCLEOTIDE SEQUENCE [LARGE SCALE GENOMIC DNA]</scope>
    <source>
        <strain evidence="2">DSM 11792</strain>
    </source>
</reference>
<evidence type="ECO:0000313" key="2">
    <source>
        <dbReference type="Proteomes" id="UP000184196"/>
    </source>
</evidence>
<evidence type="ECO:0000313" key="1">
    <source>
        <dbReference type="EMBL" id="SHF68613.1"/>
    </source>
</evidence>
<dbReference type="EMBL" id="FQUW01000053">
    <property type="protein sequence ID" value="SHF68613.1"/>
    <property type="molecule type" value="Genomic_DNA"/>
</dbReference>